<evidence type="ECO:0000256" key="4">
    <source>
        <dbReference type="ARBA" id="ARBA00022643"/>
    </source>
</evidence>
<dbReference type="Gene3D" id="2.40.30.30">
    <property type="entry name" value="Riboflavin kinase-like"/>
    <property type="match status" value="1"/>
</dbReference>
<dbReference type="GO" id="GO:0009231">
    <property type="term" value="P:riboflavin biosynthetic process"/>
    <property type="evidence" value="ECO:0007669"/>
    <property type="project" value="InterPro"/>
</dbReference>
<organism evidence="16 17">
    <name type="scientific">Sharpea azabuensis</name>
    <dbReference type="NCBI Taxonomy" id="322505"/>
    <lineage>
        <taxon>Bacteria</taxon>
        <taxon>Bacillati</taxon>
        <taxon>Bacillota</taxon>
        <taxon>Erysipelotrichia</taxon>
        <taxon>Erysipelotrichales</taxon>
        <taxon>Coprobacillaceae</taxon>
        <taxon>Sharpea</taxon>
    </lineage>
</organism>
<evidence type="ECO:0000256" key="13">
    <source>
        <dbReference type="ARBA" id="ARBA00049494"/>
    </source>
</evidence>
<dbReference type="GeneID" id="54119140"/>
<evidence type="ECO:0000256" key="8">
    <source>
        <dbReference type="ARBA" id="ARBA00022777"/>
    </source>
</evidence>
<dbReference type="Pfam" id="PF01687">
    <property type="entry name" value="Flavokinase"/>
    <property type="match status" value="1"/>
</dbReference>
<evidence type="ECO:0000256" key="12">
    <source>
        <dbReference type="ARBA" id="ARBA00047880"/>
    </source>
</evidence>
<dbReference type="STRING" id="322505.SAMN04487836_10841"/>
<dbReference type="CDD" id="cd02064">
    <property type="entry name" value="FAD_synthetase_N"/>
    <property type="match status" value="1"/>
</dbReference>
<dbReference type="PIRSF" id="PIRSF004491">
    <property type="entry name" value="FAD_Synth"/>
    <property type="match status" value="1"/>
</dbReference>
<comment type="pathway">
    <text evidence="2 14">Cofactor biosynthesis; FMN biosynthesis; FMN from riboflavin (ATP route): step 1/1.</text>
</comment>
<keyword evidence="4 14" id="KW-0288">FMN</keyword>
<gene>
    <name evidence="16" type="ORF">SAMN04487834_10569</name>
</gene>
<evidence type="ECO:0000256" key="7">
    <source>
        <dbReference type="ARBA" id="ARBA00022741"/>
    </source>
</evidence>
<dbReference type="InterPro" id="IPR015865">
    <property type="entry name" value="Riboflavin_kinase_bac/euk"/>
</dbReference>
<dbReference type="GO" id="GO:0005524">
    <property type="term" value="F:ATP binding"/>
    <property type="evidence" value="ECO:0007669"/>
    <property type="project" value="UniProtKB-UniRule"/>
</dbReference>
<dbReference type="PANTHER" id="PTHR22749:SF6">
    <property type="entry name" value="RIBOFLAVIN KINASE"/>
    <property type="match status" value="1"/>
</dbReference>
<keyword evidence="5 14" id="KW-0808">Transferase</keyword>
<dbReference type="Gene3D" id="3.40.50.620">
    <property type="entry name" value="HUPs"/>
    <property type="match status" value="1"/>
</dbReference>
<comment type="catalytic activity">
    <reaction evidence="13 14">
        <text>FMN + ATP + H(+) = FAD + diphosphate</text>
        <dbReference type="Rhea" id="RHEA:17237"/>
        <dbReference type="ChEBI" id="CHEBI:15378"/>
        <dbReference type="ChEBI" id="CHEBI:30616"/>
        <dbReference type="ChEBI" id="CHEBI:33019"/>
        <dbReference type="ChEBI" id="CHEBI:57692"/>
        <dbReference type="ChEBI" id="CHEBI:58210"/>
        <dbReference type="EC" id="2.7.7.2"/>
    </reaction>
</comment>
<dbReference type="eggNOG" id="COG0196">
    <property type="taxonomic scope" value="Bacteria"/>
</dbReference>
<dbReference type="SUPFAM" id="SSF82114">
    <property type="entry name" value="Riboflavin kinase-like"/>
    <property type="match status" value="1"/>
</dbReference>
<name>A0A1H6W2L3_9FIRM</name>
<dbReference type="GO" id="GO:0009398">
    <property type="term" value="P:FMN biosynthetic process"/>
    <property type="evidence" value="ECO:0007669"/>
    <property type="project" value="UniProtKB-UniRule"/>
</dbReference>
<keyword evidence="8 14" id="KW-0418">Kinase</keyword>
<keyword evidence="11" id="KW-0511">Multifunctional enzyme</keyword>
<proteinExistence type="inferred from homology"/>
<dbReference type="EMBL" id="FNYK01000056">
    <property type="protein sequence ID" value="SEJ10086.1"/>
    <property type="molecule type" value="Genomic_DNA"/>
</dbReference>
<dbReference type="GO" id="GO:0006747">
    <property type="term" value="P:FAD biosynthetic process"/>
    <property type="evidence" value="ECO:0007669"/>
    <property type="project" value="UniProtKB-UniRule"/>
</dbReference>
<evidence type="ECO:0000313" key="16">
    <source>
        <dbReference type="EMBL" id="SEJ10086.1"/>
    </source>
</evidence>
<dbReference type="EC" id="2.7.7.2" evidence="14"/>
<evidence type="ECO:0000256" key="9">
    <source>
        <dbReference type="ARBA" id="ARBA00022827"/>
    </source>
</evidence>
<dbReference type="SMART" id="SM00904">
    <property type="entry name" value="Flavokinase"/>
    <property type="match status" value="1"/>
</dbReference>
<evidence type="ECO:0000313" key="17">
    <source>
        <dbReference type="Proteomes" id="UP000183028"/>
    </source>
</evidence>
<evidence type="ECO:0000256" key="14">
    <source>
        <dbReference type="PIRNR" id="PIRNR004491"/>
    </source>
</evidence>
<dbReference type="InterPro" id="IPR015864">
    <property type="entry name" value="FAD_synthase"/>
</dbReference>
<dbReference type="FunFam" id="3.40.50.620:FF:000021">
    <property type="entry name" value="Riboflavin biosynthesis protein"/>
    <property type="match status" value="1"/>
</dbReference>
<evidence type="ECO:0000256" key="5">
    <source>
        <dbReference type="ARBA" id="ARBA00022679"/>
    </source>
</evidence>
<dbReference type="UniPathway" id="UPA00276">
    <property type="reaction ID" value="UER00406"/>
</dbReference>
<evidence type="ECO:0000256" key="11">
    <source>
        <dbReference type="ARBA" id="ARBA00023268"/>
    </source>
</evidence>
<dbReference type="InterPro" id="IPR023468">
    <property type="entry name" value="Riboflavin_kinase"/>
</dbReference>
<comment type="similarity">
    <text evidence="14">Belongs to the ribF family.</text>
</comment>
<dbReference type="NCBIfam" id="NF004162">
    <property type="entry name" value="PRK05627.1-5"/>
    <property type="match status" value="1"/>
</dbReference>
<evidence type="ECO:0000256" key="3">
    <source>
        <dbReference type="ARBA" id="ARBA00022630"/>
    </source>
</evidence>
<comment type="catalytic activity">
    <reaction evidence="12 14">
        <text>riboflavin + ATP = FMN + ADP + H(+)</text>
        <dbReference type="Rhea" id="RHEA:14357"/>
        <dbReference type="ChEBI" id="CHEBI:15378"/>
        <dbReference type="ChEBI" id="CHEBI:30616"/>
        <dbReference type="ChEBI" id="CHEBI:57986"/>
        <dbReference type="ChEBI" id="CHEBI:58210"/>
        <dbReference type="ChEBI" id="CHEBI:456216"/>
        <dbReference type="EC" id="2.7.1.26"/>
    </reaction>
</comment>
<evidence type="ECO:0000256" key="1">
    <source>
        <dbReference type="ARBA" id="ARBA00004726"/>
    </source>
</evidence>
<dbReference type="GO" id="GO:0003919">
    <property type="term" value="F:FMN adenylyltransferase activity"/>
    <property type="evidence" value="ECO:0007669"/>
    <property type="project" value="UniProtKB-UniRule"/>
</dbReference>
<dbReference type="NCBIfam" id="TIGR00083">
    <property type="entry name" value="ribF"/>
    <property type="match status" value="1"/>
</dbReference>
<evidence type="ECO:0000256" key="10">
    <source>
        <dbReference type="ARBA" id="ARBA00022840"/>
    </source>
</evidence>
<evidence type="ECO:0000259" key="15">
    <source>
        <dbReference type="SMART" id="SM00904"/>
    </source>
</evidence>
<comment type="pathway">
    <text evidence="1 14">Cofactor biosynthesis; FAD biosynthesis; FAD from FMN: step 1/1.</text>
</comment>
<dbReference type="GO" id="GO:0008531">
    <property type="term" value="F:riboflavin kinase activity"/>
    <property type="evidence" value="ECO:0007669"/>
    <property type="project" value="UniProtKB-UniRule"/>
</dbReference>
<dbReference type="AlphaFoldDB" id="A0A1H6W2L3"/>
<keyword evidence="3 14" id="KW-0285">Flavoprotein</keyword>
<dbReference type="InterPro" id="IPR023465">
    <property type="entry name" value="Riboflavin_kinase_dom_sf"/>
</dbReference>
<feature type="domain" description="Riboflavin kinase" evidence="15">
    <location>
        <begin position="179"/>
        <end position="303"/>
    </location>
</feature>
<accession>A0A1H6W2L3</accession>
<keyword evidence="9 14" id="KW-0274">FAD</keyword>
<dbReference type="InterPro" id="IPR014729">
    <property type="entry name" value="Rossmann-like_a/b/a_fold"/>
</dbReference>
<keyword evidence="10 14" id="KW-0067">ATP-binding</keyword>
<keyword evidence="17" id="KW-1185">Reference proteome</keyword>
<dbReference type="OrthoDB" id="9803667at2"/>
<dbReference type="EC" id="2.7.1.26" evidence="14"/>
<dbReference type="InterPro" id="IPR002606">
    <property type="entry name" value="Riboflavin_kinase_bac"/>
</dbReference>
<keyword evidence="7 14" id="KW-0547">Nucleotide-binding</keyword>
<protein>
    <recommendedName>
        <fullName evidence="14">Riboflavin biosynthesis protein</fullName>
    </recommendedName>
    <domain>
        <recommendedName>
            <fullName evidence="14">Riboflavin kinase</fullName>
            <ecNumber evidence="14">2.7.1.26</ecNumber>
        </recommendedName>
        <alternativeName>
            <fullName evidence="14">Flavokinase</fullName>
        </alternativeName>
    </domain>
    <domain>
        <recommendedName>
            <fullName evidence="14">FMN adenylyltransferase</fullName>
            <ecNumber evidence="14">2.7.7.2</ecNumber>
        </recommendedName>
        <alternativeName>
            <fullName evidence="14">FAD pyrophosphorylase</fullName>
        </alternativeName>
        <alternativeName>
            <fullName evidence="14">FAD synthase</fullName>
        </alternativeName>
    </domain>
</protein>
<keyword evidence="6 14" id="KW-0548">Nucleotidyltransferase</keyword>
<reference evidence="17" key="1">
    <citation type="submission" date="2016-10" db="EMBL/GenBank/DDBJ databases">
        <authorList>
            <person name="Varghese N."/>
        </authorList>
    </citation>
    <scope>NUCLEOTIDE SEQUENCE [LARGE SCALE GENOMIC DNA]</scope>
    <source>
        <strain evidence="17">DSM 20406</strain>
    </source>
</reference>
<dbReference type="PANTHER" id="PTHR22749">
    <property type="entry name" value="RIBOFLAVIN KINASE/FMN ADENYLYLTRANSFERASE"/>
    <property type="match status" value="1"/>
</dbReference>
<dbReference type="RefSeq" id="WP_033161724.1">
    <property type="nucleotide sequence ID" value="NZ_CADABK010000006.1"/>
</dbReference>
<dbReference type="Pfam" id="PF06574">
    <property type="entry name" value="FAD_syn"/>
    <property type="match status" value="1"/>
</dbReference>
<evidence type="ECO:0000256" key="2">
    <source>
        <dbReference type="ARBA" id="ARBA00005201"/>
    </source>
</evidence>
<dbReference type="UniPathway" id="UPA00277">
    <property type="reaction ID" value="UER00407"/>
</dbReference>
<dbReference type="Proteomes" id="UP000183028">
    <property type="component" value="Unassembled WGS sequence"/>
</dbReference>
<evidence type="ECO:0000256" key="6">
    <source>
        <dbReference type="ARBA" id="ARBA00022695"/>
    </source>
</evidence>
<sequence length="304" mass="34853">MEVIDLKLHDLPHLTDNYVVAIGFFDGLHLGHQKLIEEVKRVSVKKNYKSAVMTFDQHPLVVLKGEERRYLTSSLDRDRILEKLGIETLFVIHFSSEVASLSPEDFIAQYIIGLHIKHVVVGFDFHFGNKNSGDVHSLEGHGFELSVVPPVMYDEKVKVSSTLIKSLLHSGHIRDANKLLTRDYTITGEVIHGKARGRLIGFPTANVAIGKYCYLAKGVYGVEVEVKGKRYKGMANIGMNPTFNDIFEMSLEIYIFDFHEDIYGEIMRVFFKFFERPEERFNDVDDLIKEMQHDEAYIRKALDI</sequence>
<dbReference type="SUPFAM" id="SSF52374">
    <property type="entry name" value="Nucleotidylyl transferase"/>
    <property type="match status" value="1"/>
</dbReference>